<name>A0AAX3ZYT7_RHOER</name>
<dbReference type="AlphaFoldDB" id="A0AAX3ZYT7"/>
<organism evidence="1 2">
    <name type="scientific">Rhodococcus erythropolis</name>
    <name type="common">Arthrobacter picolinophilus</name>
    <dbReference type="NCBI Taxonomy" id="1833"/>
    <lineage>
        <taxon>Bacteria</taxon>
        <taxon>Bacillati</taxon>
        <taxon>Actinomycetota</taxon>
        <taxon>Actinomycetes</taxon>
        <taxon>Mycobacteriales</taxon>
        <taxon>Nocardiaceae</taxon>
        <taxon>Rhodococcus</taxon>
        <taxon>Rhodococcus erythropolis group</taxon>
    </lineage>
</organism>
<keyword evidence="1" id="KW-0614">Plasmid</keyword>
<accession>A0AAX3ZYT7</accession>
<dbReference type="RefSeq" id="WP_308372703.1">
    <property type="nucleotide sequence ID" value="NZ_CP133194.1"/>
</dbReference>
<evidence type="ECO:0000313" key="1">
    <source>
        <dbReference type="EMBL" id="WMN02197.1"/>
    </source>
</evidence>
<proteinExistence type="predicted"/>
<dbReference type="EMBL" id="CP133194">
    <property type="protein sequence ID" value="WMN02197.1"/>
    <property type="molecule type" value="Genomic_DNA"/>
</dbReference>
<sequence>MNQLFKAASEAVSTSKQAARQAKEASDVVLMQAIKVLLASGVSIRETASMLDSSKATVGRLAALPSMATPVPSADGESADLVVSNGWGSQNRLDEVYEWCLIYDGEHGIELPPAVLDLTKDQALENLRRASEQERVAGESRLTDDERNAVRRRCRLAAVIARSRGASGDELARSQS</sequence>
<evidence type="ECO:0008006" key="3">
    <source>
        <dbReference type="Google" id="ProtNLM"/>
    </source>
</evidence>
<geneLocation type="plasmid" evidence="1 2">
    <name>pMGMM8_4</name>
</geneLocation>
<protein>
    <recommendedName>
        <fullName evidence="3">Helix-turn-helix domain-containing protein</fullName>
    </recommendedName>
</protein>
<reference evidence="1" key="1">
    <citation type="submission" date="2023-08" db="EMBL/GenBank/DDBJ databases">
        <title>Isolation and Characterization of Rhodococcus erythropolis MGMM8.</title>
        <authorList>
            <person name="Diabankana R.G.C."/>
            <person name="Afordoanyi D.M."/>
            <person name="Validov S.Z."/>
        </authorList>
    </citation>
    <scope>NUCLEOTIDE SEQUENCE</scope>
    <source>
        <strain evidence="1">MGMM8</strain>
        <plasmid evidence="1">pMGMM8_4</plasmid>
    </source>
</reference>
<evidence type="ECO:0000313" key="2">
    <source>
        <dbReference type="Proteomes" id="UP001230933"/>
    </source>
</evidence>
<dbReference type="Proteomes" id="UP001230933">
    <property type="component" value="Plasmid pMGMM8_4"/>
</dbReference>
<gene>
    <name evidence="1" type="ORF">QIE55_33255</name>
</gene>